<proteinExistence type="predicted"/>
<dbReference type="SUPFAM" id="SSF52402">
    <property type="entry name" value="Adenine nucleotide alpha hydrolases-like"/>
    <property type="match status" value="1"/>
</dbReference>
<dbReference type="CDD" id="cd00293">
    <property type="entry name" value="USP-like"/>
    <property type="match status" value="1"/>
</dbReference>
<evidence type="ECO:0000313" key="2">
    <source>
        <dbReference type="EMBL" id="CEG40567.1"/>
    </source>
</evidence>
<dbReference type="OMA" id="PAIDQVH"/>
<accession>A0A0P1AIJ1</accession>
<dbReference type="Pfam" id="PF00582">
    <property type="entry name" value="Usp"/>
    <property type="match status" value="1"/>
</dbReference>
<dbReference type="InterPro" id="IPR006016">
    <property type="entry name" value="UspA"/>
</dbReference>
<evidence type="ECO:0000313" key="3">
    <source>
        <dbReference type="Proteomes" id="UP000054928"/>
    </source>
</evidence>
<name>A0A0P1AIJ1_PLAHL</name>
<feature type="domain" description="UspA" evidence="1">
    <location>
        <begin position="119"/>
        <end position="226"/>
    </location>
</feature>
<keyword evidence="3" id="KW-1185">Reference proteome</keyword>
<dbReference type="EMBL" id="CCYD01000523">
    <property type="protein sequence ID" value="CEG40567.1"/>
    <property type="molecule type" value="Genomic_DNA"/>
</dbReference>
<dbReference type="GeneID" id="36405811"/>
<organism evidence="2 3">
    <name type="scientific">Plasmopara halstedii</name>
    <name type="common">Downy mildew of sunflower</name>
    <dbReference type="NCBI Taxonomy" id="4781"/>
    <lineage>
        <taxon>Eukaryota</taxon>
        <taxon>Sar</taxon>
        <taxon>Stramenopiles</taxon>
        <taxon>Oomycota</taxon>
        <taxon>Peronosporomycetes</taxon>
        <taxon>Peronosporales</taxon>
        <taxon>Peronosporaceae</taxon>
        <taxon>Plasmopara</taxon>
    </lineage>
</organism>
<dbReference type="Gene3D" id="3.40.50.12370">
    <property type="match status" value="1"/>
</dbReference>
<reference evidence="3" key="1">
    <citation type="submission" date="2014-09" db="EMBL/GenBank/DDBJ databases">
        <authorList>
            <person name="Sharma Rahul"/>
            <person name="Thines Marco"/>
        </authorList>
    </citation>
    <scope>NUCLEOTIDE SEQUENCE [LARGE SCALE GENOMIC DNA]</scope>
</reference>
<sequence>MRNVLARKKISPALQLCIQAVQIILSIKELELTDETFQNFLDRPDEILALVRTLVPNDLSEDKHEQLCGLMDNHDYDSIIAARESESSLFLDFHSKLVELRNEMVQAHQNNNRLLPTTRFIVGVDGSRQSYVAFEIAVQLRRQGSVVAVYVDEENAASRQLPQIPKEFLTEEVNTHCKRLRLPINSFKLLCEKCEATTLVAQHLLTIADREHVDFLVVGAHGIGGPAIDQVHHVPWDILYCAANTPTIVVSPASITSVISKRYTFVLAVDKSTIAARCLNATLKLMRPVDILRIVHFYEKPIVGEYDAQPFEWYKGSIAGAGIEGVLDLQPFERTTTVAESLQDYLSTHSAAYLILGINGEGAETFSNSVSADNEAVTGKKNEGNRIGRLASAMLFSPRCTLCFCS</sequence>
<evidence type="ECO:0000259" key="1">
    <source>
        <dbReference type="Pfam" id="PF00582"/>
    </source>
</evidence>
<dbReference type="Proteomes" id="UP000054928">
    <property type="component" value="Unassembled WGS sequence"/>
</dbReference>
<dbReference type="AlphaFoldDB" id="A0A0P1AIJ1"/>
<protein>
    <submittedName>
        <fullName evidence="2">UspA</fullName>
    </submittedName>
</protein>
<dbReference type="RefSeq" id="XP_024576936.1">
    <property type="nucleotide sequence ID" value="XM_024726239.1"/>
</dbReference>
<dbReference type="OrthoDB" id="268400at2759"/>
<dbReference type="STRING" id="4781.A0A0P1AIJ1"/>